<dbReference type="AlphaFoldDB" id="A0A1D1V4F8"/>
<evidence type="ECO:0000313" key="3">
    <source>
        <dbReference type="EMBL" id="GAU95595.1"/>
    </source>
</evidence>
<evidence type="ECO:0000256" key="1">
    <source>
        <dbReference type="SAM" id="MobiDB-lite"/>
    </source>
</evidence>
<sequence length="531" mass="58641">MAGSCNSIRCKVSFEKEALSIRHYILPVDDPNNDADFYDRLVAKIDQDIVKAKSEAITQPCFTLYWTDQDGDAICVDSEESFQTALSYVKPDAAGFSVLRLIAKFSPNGSVKISNGIAIYGPSKLTPITDKRSASASPPKKPNGSVKKVKKVYVQSFETSLQKPVSRAGPSKAAVRVMEGAMDDGMDEAQDEGSSQVSKPVLCPGCDESFFNYAVFKRNHWAECSEIEDRDRVSGRCPNCREVFAGKQWTSHQRGCKLKKESAPAKATSRKMPKSAVPLLCPGCNEKCRSFAEFKKRHWPQCSEIEQTDELTVRCCHCKETFNGHGWNKHQRFCKHRGASPKKKNGVTQNGTERKSLKVLFRKKRKEFKGASRVGYPSQQKVECDPGCGKVLGSAANLKRHRLTCKLVPTDTGEDFEAASARSESSSGNMPLNTTWRSWARSNHSPEIPLSVSHSSAGKRSVSPASTEEVDGNFGHREGTASPTTEVGQDTEVNWTERYPSQVDDEPEDVKPDLATLNAHYAASQHVADTR</sequence>
<proteinExistence type="predicted"/>
<evidence type="ECO:0000313" key="4">
    <source>
        <dbReference type="Proteomes" id="UP000186922"/>
    </source>
</evidence>
<dbReference type="EMBL" id="BDGG01000003">
    <property type="protein sequence ID" value="GAU95595.1"/>
    <property type="molecule type" value="Genomic_DNA"/>
</dbReference>
<protein>
    <recommendedName>
        <fullName evidence="2">PB1 domain-containing protein</fullName>
    </recommendedName>
</protein>
<feature type="compositionally biased region" description="Low complexity" evidence="1">
    <location>
        <begin position="418"/>
        <end position="427"/>
    </location>
</feature>
<accession>A0A1D1V4F8</accession>
<gene>
    <name evidence="3" type="primary">RvY_07191-1</name>
    <name evidence="3" type="synonym">RvY_07191.1</name>
    <name evidence="3" type="ORF">RvY_07191</name>
</gene>
<feature type="domain" description="PB1" evidence="2">
    <location>
        <begin position="7"/>
        <end position="106"/>
    </location>
</feature>
<evidence type="ECO:0000259" key="2">
    <source>
        <dbReference type="PROSITE" id="PS51745"/>
    </source>
</evidence>
<dbReference type="PROSITE" id="PS51745">
    <property type="entry name" value="PB1"/>
    <property type="match status" value="1"/>
</dbReference>
<name>A0A1D1V4F8_RAMVA</name>
<dbReference type="InterPro" id="IPR053793">
    <property type="entry name" value="PB1-like"/>
</dbReference>
<comment type="caution">
    <text evidence="3">The sequence shown here is derived from an EMBL/GenBank/DDBJ whole genome shotgun (WGS) entry which is preliminary data.</text>
</comment>
<reference evidence="3 4" key="1">
    <citation type="journal article" date="2016" name="Nat. Commun.">
        <title>Extremotolerant tardigrade genome and improved radiotolerance of human cultured cells by tardigrade-unique protein.</title>
        <authorList>
            <person name="Hashimoto T."/>
            <person name="Horikawa D.D."/>
            <person name="Saito Y."/>
            <person name="Kuwahara H."/>
            <person name="Kozuka-Hata H."/>
            <person name="Shin-I T."/>
            <person name="Minakuchi Y."/>
            <person name="Ohishi K."/>
            <person name="Motoyama A."/>
            <person name="Aizu T."/>
            <person name="Enomoto A."/>
            <person name="Kondo K."/>
            <person name="Tanaka S."/>
            <person name="Hara Y."/>
            <person name="Koshikawa S."/>
            <person name="Sagara H."/>
            <person name="Miura T."/>
            <person name="Yokobori S."/>
            <person name="Miyagawa K."/>
            <person name="Suzuki Y."/>
            <person name="Kubo T."/>
            <person name="Oyama M."/>
            <person name="Kohara Y."/>
            <person name="Fujiyama A."/>
            <person name="Arakawa K."/>
            <person name="Katayama T."/>
            <person name="Toyoda A."/>
            <person name="Kunieda T."/>
        </authorList>
    </citation>
    <scope>NUCLEOTIDE SEQUENCE [LARGE SCALE GENOMIC DNA]</scope>
    <source>
        <strain evidence="3 4">YOKOZUNA-1</strain>
    </source>
</reference>
<feature type="compositionally biased region" description="Polar residues" evidence="1">
    <location>
        <begin position="481"/>
        <end position="494"/>
    </location>
</feature>
<dbReference type="Proteomes" id="UP000186922">
    <property type="component" value="Unassembled WGS sequence"/>
</dbReference>
<feature type="region of interest" description="Disordered" evidence="1">
    <location>
        <begin position="416"/>
        <end position="435"/>
    </location>
</feature>
<organism evidence="3 4">
    <name type="scientific">Ramazzottius varieornatus</name>
    <name type="common">Water bear</name>
    <name type="synonym">Tardigrade</name>
    <dbReference type="NCBI Taxonomy" id="947166"/>
    <lineage>
        <taxon>Eukaryota</taxon>
        <taxon>Metazoa</taxon>
        <taxon>Ecdysozoa</taxon>
        <taxon>Tardigrada</taxon>
        <taxon>Eutardigrada</taxon>
        <taxon>Parachela</taxon>
        <taxon>Hypsibioidea</taxon>
        <taxon>Ramazzottiidae</taxon>
        <taxon>Ramazzottius</taxon>
    </lineage>
</organism>
<feature type="compositionally biased region" description="Polar residues" evidence="1">
    <location>
        <begin position="452"/>
        <end position="466"/>
    </location>
</feature>
<dbReference type="Gene3D" id="3.10.20.90">
    <property type="entry name" value="Phosphatidylinositol 3-kinase Catalytic Subunit, Chain A, domain 1"/>
    <property type="match status" value="1"/>
</dbReference>
<keyword evidence="4" id="KW-1185">Reference proteome</keyword>
<feature type="region of interest" description="Disordered" evidence="1">
    <location>
        <begin position="447"/>
        <end position="514"/>
    </location>
</feature>